<dbReference type="EMBL" id="JBANQN010000094">
    <property type="protein sequence ID" value="KAK6772178.1"/>
    <property type="molecule type" value="Genomic_DNA"/>
</dbReference>
<organism evidence="2 3">
    <name type="scientific">Solanum bulbocastanum</name>
    <name type="common">Wild potato</name>
    <dbReference type="NCBI Taxonomy" id="147425"/>
    <lineage>
        <taxon>Eukaryota</taxon>
        <taxon>Viridiplantae</taxon>
        <taxon>Streptophyta</taxon>
        <taxon>Embryophyta</taxon>
        <taxon>Tracheophyta</taxon>
        <taxon>Spermatophyta</taxon>
        <taxon>Magnoliopsida</taxon>
        <taxon>eudicotyledons</taxon>
        <taxon>Gunneridae</taxon>
        <taxon>Pentapetalae</taxon>
        <taxon>asterids</taxon>
        <taxon>lamiids</taxon>
        <taxon>Solanales</taxon>
        <taxon>Solanaceae</taxon>
        <taxon>Solanoideae</taxon>
        <taxon>Solaneae</taxon>
        <taxon>Solanum</taxon>
    </lineage>
</organism>
<name>A0AAN8SU14_SOLBU</name>
<evidence type="ECO:0000313" key="2">
    <source>
        <dbReference type="EMBL" id="KAK6772178.1"/>
    </source>
</evidence>
<comment type="caution">
    <text evidence="2">The sequence shown here is derived from an EMBL/GenBank/DDBJ whole genome shotgun (WGS) entry which is preliminary data.</text>
</comment>
<sequence>MTYSTSCVPTTPMQQQQPDADSHCFGQSFQEWMDLSRKPLTPQSCSYGLISDVVLSSSPIDDDCIVVWPPCDFKDKDLLDKYDSIDWVRTNHSVYDHQSQELFTVMRHTLETLNVIYKHQFPELRPGSIYFADDEYQWQHNFGGHDMGIHDYEEDSIIDKIESISPDHSWFIPDVDAPDVDADF</sequence>
<keyword evidence="3" id="KW-1185">Reference proteome</keyword>
<reference evidence="2 3" key="1">
    <citation type="submission" date="2024-02" db="EMBL/GenBank/DDBJ databases">
        <title>de novo genome assembly of Solanum bulbocastanum strain 11H21.</title>
        <authorList>
            <person name="Hosaka A.J."/>
        </authorList>
    </citation>
    <scope>NUCLEOTIDE SEQUENCE [LARGE SCALE GENOMIC DNA]</scope>
    <source>
        <tissue evidence="2">Young leaves</tissue>
    </source>
</reference>
<proteinExistence type="predicted"/>
<gene>
    <name evidence="2" type="ORF">RDI58_030580</name>
</gene>
<dbReference type="Proteomes" id="UP001371456">
    <property type="component" value="Unassembled WGS sequence"/>
</dbReference>
<feature type="region of interest" description="Disordered" evidence="1">
    <location>
        <begin position="1"/>
        <end position="20"/>
    </location>
</feature>
<evidence type="ECO:0000313" key="3">
    <source>
        <dbReference type="Proteomes" id="UP001371456"/>
    </source>
</evidence>
<accession>A0AAN8SU14</accession>
<dbReference type="AlphaFoldDB" id="A0AAN8SU14"/>
<evidence type="ECO:0000256" key="1">
    <source>
        <dbReference type="SAM" id="MobiDB-lite"/>
    </source>
</evidence>
<protein>
    <submittedName>
        <fullName evidence="2">Uncharacterized protein</fullName>
    </submittedName>
</protein>